<feature type="region of interest" description="Disordered" evidence="1">
    <location>
        <begin position="1"/>
        <end position="45"/>
    </location>
</feature>
<dbReference type="EMBL" id="CALNXK010000041">
    <property type="protein sequence ID" value="CAH3125313.1"/>
    <property type="molecule type" value="Genomic_DNA"/>
</dbReference>
<proteinExistence type="predicted"/>
<dbReference type="Proteomes" id="UP001159405">
    <property type="component" value="Unassembled WGS sequence"/>
</dbReference>
<evidence type="ECO:0000313" key="3">
    <source>
        <dbReference type="Proteomes" id="UP001159405"/>
    </source>
</evidence>
<evidence type="ECO:0000313" key="2">
    <source>
        <dbReference type="EMBL" id="CAH3125313.1"/>
    </source>
</evidence>
<protein>
    <submittedName>
        <fullName evidence="2">Uncharacterized protein</fullName>
    </submittedName>
</protein>
<organism evidence="2 3">
    <name type="scientific">Porites lobata</name>
    <dbReference type="NCBI Taxonomy" id="104759"/>
    <lineage>
        <taxon>Eukaryota</taxon>
        <taxon>Metazoa</taxon>
        <taxon>Cnidaria</taxon>
        <taxon>Anthozoa</taxon>
        <taxon>Hexacorallia</taxon>
        <taxon>Scleractinia</taxon>
        <taxon>Fungiina</taxon>
        <taxon>Poritidae</taxon>
        <taxon>Porites</taxon>
    </lineage>
</organism>
<gene>
    <name evidence="2" type="ORF">PLOB_00032038</name>
</gene>
<reference evidence="2 3" key="1">
    <citation type="submission" date="2022-05" db="EMBL/GenBank/DDBJ databases">
        <authorList>
            <consortium name="Genoscope - CEA"/>
            <person name="William W."/>
        </authorList>
    </citation>
    <scope>NUCLEOTIDE SEQUENCE [LARGE SCALE GENOMIC DNA]</scope>
</reference>
<accession>A0ABN8NWU4</accession>
<keyword evidence="3" id="KW-1185">Reference proteome</keyword>
<comment type="caution">
    <text evidence="2">The sequence shown here is derived from an EMBL/GenBank/DDBJ whole genome shotgun (WGS) entry which is preliminary data.</text>
</comment>
<sequence>MCTPLDASSLEKGSRTYYKQPTQSADVRGAGTRDEPLRTSAWEANTGDQGTYRNLRKIMALPLLPTIEITPMFMWLKRHVRTKPLQQLEAKFPNLVNVWYNKERLKPQNWDELALISSPLPCYQSVRLECTVVQYSGKMPVWAKVELLCINFDGLKVQFDEWPISLSKFQARLIDKAMEQFEESSCIFVRELTVWF</sequence>
<evidence type="ECO:0000256" key="1">
    <source>
        <dbReference type="SAM" id="MobiDB-lite"/>
    </source>
</evidence>
<name>A0ABN8NWU4_9CNID</name>